<dbReference type="InterPro" id="IPR013108">
    <property type="entry name" value="Amidohydro_3"/>
</dbReference>
<protein>
    <submittedName>
        <fullName evidence="2">Cytosine deaminase</fullName>
    </submittedName>
</protein>
<dbReference type="AlphaFoldDB" id="A0A1H0TZH8"/>
<dbReference type="GO" id="GO:0035888">
    <property type="term" value="F:isoguanine deaminase activity"/>
    <property type="evidence" value="ECO:0007669"/>
    <property type="project" value="TreeGrafter"/>
</dbReference>
<dbReference type="Pfam" id="PF07969">
    <property type="entry name" value="Amidohydro_3"/>
    <property type="match status" value="1"/>
</dbReference>
<dbReference type="GO" id="GO:0006209">
    <property type="term" value="P:cytosine catabolic process"/>
    <property type="evidence" value="ECO:0007669"/>
    <property type="project" value="TreeGrafter"/>
</dbReference>
<dbReference type="EMBL" id="FNIR01000017">
    <property type="protein sequence ID" value="SDP59472.1"/>
    <property type="molecule type" value="Genomic_DNA"/>
</dbReference>
<dbReference type="SUPFAM" id="SSF51556">
    <property type="entry name" value="Metallo-dependent hydrolases"/>
    <property type="match status" value="1"/>
</dbReference>
<evidence type="ECO:0000313" key="3">
    <source>
        <dbReference type="Proteomes" id="UP000199088"/>
    </source>
</evidence>
<dbReference type="SUPFAM" id="SSF51338">
    <property type="entry name" value="Composite domain of metallo-dependent hydrolases"/>
    <property type="match status" value="1"/>
</dbReference>
<reference evidence="3" key="1">
    <citation type="submission" date="2016-10" db="EMBL/GenBank/DDBJ databases">
        <authorList>
            <person name="Varghese N."/>
            <person name="Submissions S."/>
        </authorList>
    </citation>
    <scope>NUCLEOTIDE SEQUENCE [LARGE SCALE GENOMIC DNA]</scope>
    <source>
        <strain evidence="3">DSM 45843</strain>
    </source>
</reference>
<evidence type="ECO:0000313" key="2">
    <source>
        <dbReference type="EMBL" id="SDP59472.1"/>
    </source>
</evidence>
<proteinExistence type="predicted"/>
<sequence>MADLLVTDARLRDGRVVDVHVVDGRVAALAPVGSLARPDGVPVVAADGGLVTEPCVDGHLHLDKVRTLPLAGEAALAAYTAEGMAESAVSIDLASAVKEHWSVDLLLPGIREVLQLGVEHGVLHVQAFVDVDSAAGLIGMEAVLTARAEVAGVVDVSVVAFPQDGVLRDPGTAELVEAALDLGADVVGGIPWIEDGEADQRAHVEWACALAARRGLRVAMLTDDAPDPAYRTTGMLAQAMVEHGLVGRGVACHARALGGYDDAALVEVVGQARAAGLGFVSDPHTGGRALPVRRLLAEGLPVGLGQDDVEDAYYPFGRHNLLEVAFLAAHLLEMRSAADLEALVDLVTTGAARVLGLSGFGLREGGPGDLLVHDAARTVDLLARHAAPRAVVRAGQVVAQR</sequence>
<dbReference type="PANTHER" id="PTHR32027:SF0">
    <property type="entry name" value="CYTOSINE DEAMINASE"/>
    <property type="match status" value="1"/>
</dbReference>
<keyword evidence="3" id="KW-1185">Reference proteome</keyword>
<dbReference type="InterPro" id="IPR052349">
    <property type="entry name" value="Metallo-hydrolase_Enzymes"/>
</dbReference>
<dbReference type="InterPro" id="IPR011059">
    <property type="entry name" value="Metal-dep_hydrolase_composite"/>
</dbReference>
<feature type="domain" description="Amidohydrolase 3" evidence="1">
    <location>
        <begin position="108"/>
        <end position="399"/>
    </location>
</feature>
<gene>
    <name evidence="2" type="ORF">SAMN05660199_04331</name>
</gene>
<organism evidence="2 3">
    <name type="scientific">Klenkia soli</name>
    <dbReference type="NCBI Taxonomy" id="1052260"/>
    <lineage>
        <taxon>Bacteria</taxon>
        <taxon>Bacillati</taxon>
        <taxon>Actinomycetota</taxon>
        <taxon>Actinomycetes</taxon>
        <taxon>Geodermatophilales</taxon>
        <taxon>Geodermatophilaceae</taxon>
        <taxon>Klenkia</taxon>
    </lineage>
</organism>
<dbReference type="Gene3D" id="3.20.20.140">
    <property type="entry name" value="Metal-dependent hydrolases"/>
    <property type="match status" value="1"/>
</dbReference>
<name>A0A1H0TZH8_9ACTN</name>
<dbReference type="RefSeq" id="WP_242654265.1">
    <property type="nucleotide sequence ID" value="NZ_FNIR01000017.1"/>
</dbReference>
<dbReference type="Proteomes" id="UP000199088">
    <property type="component" value="Unassembled WGS sequence"/>
</dbReference>
<dbReference type="Gene3D" id="2.30.40.10">
    <property type="entry name" value="Urease, subunit C, domain 1"/>
    <property type="match status" value="1"/>
</dbReference>
<evidence type="ECO:0000259" key="1">
    <source>
        <dbReference type="Pfam" id="PF07969"/>
    </source>
</evidence>
<dbReference type="PANTHER" id="PTHR32027">
    <property type="entry name" value="CYTOSINE DEAMINASE"/>
    <property type="match status" value="1"/>
</dbReference>
<dbReference type="STRING" id="1052260.SAMN05660199_04331"/>
<dbReference type="GO" id="GO:0004131">
    <property type="term" value="F:cytosine deaminase activity"/>
    <property type="evidence" value="ECO:0007669"/>
    <property type="project" value="TreeGrafter"/>
</dbReference>
<accession>A0A1H0TZH8</accession>
<dbReference type="InterPro" id="IPR032466">
    <property type="entry name" value="Metal_Hydrolase"/>
</dbReference>